<dbReference type="AlphaFoldDB" id="A0A5C6EGK8"/>
<feature type="domain" description="Response regulatory" evidence="2">
    <location>
        <begin position="15"/>
        <end position="130"/>
    </location>
</feature>
<proteinExistence type="predicted"/>
<evidence type="ECO:0000313" key="5">
    <source>
        <dbReference type="Proteomes" id="UP000317977"/>
    </source>
</evidence>
<feature type="modified residue" description="4-aspartylphosphate" evidence="1">
    <location>
        <position position="66"/>
    </location>
</feature>
<dbReference type="CDD" id="cd00077">
    <property type="entry name" value="HDc"/>
    <property type="match status" value="1"/>
</dbReference>
<dbReference type="Gene3D" id="3.40.50.2300">
    <property type="match status" value="1"/>
</dbReference>
<dbReference type="OrthoDB" id="9788446at2"/>
<protein>
    <submittedName>
        <fullName evidence="4">Hydrogenase transcriptional regulatory protein hupR1</fullName>
    </submittedName>
</protein>
<evidence type="ECO:0000313" key="4">
    <source>
        <dbReference type="EMBL" id="TWU47670.1"/>
    </source>
</evidence>
<dbReference type="InterPro" id="IPR001789">
    <property type="entry name" value="Sig_transdc_resp-reg_receiver"/>
</dbReference>
<dbReference type="NCBIfam" id="TIGR00277">
    <property type="entry name" value="HDIG"/>
    <property type="match status" value="1"/>
</dbReference>
<dbReference type="SUPFAM" id="SSF109604">
    <property type="entry name" value="HD-domain/PDEase-like"/>
    <property type="match status" value="1"/>
</dbReference>
<dbReference type="InterPro" id="IPR011006">
    <property type="entry name" value="CheY-like_superfamily"/>
</dbReference>
<evidence type="ECO:0000259" key="2">
    <source>
        <dbReference type="PROSITE" id="PS50110"/>
    </source>
</evidence>
<gene>
    <name evidence="4" type="primary">hupR1_3</name>
    <name evidence="4" type="ORF">Poly59_45110</name>
</gene>
<dbReference type="Pfam" id="PF00072">
    <property type="entry name" value="Response_reg"/>
    <property type="match status" value="1"/>
</dbReference>
<reference evidence="4 5" key="1">
    <citation type="submission" date="2019-02" db="EMBL/GenBank/DDBJ databases">
        <title>Deep-cultivation of Planctomycetes and their phenomic and genomic characterization uncovers novel biology.</title>
        <authorList>
            <person name="Wiegand S."/>
            <person name="Jogler M."/>
            <person name="Boedeker C."/>
            <person name="Pinto D."/>
            <person name="Vollmers J."/>
            <person name="Rivas-Marin E."/>
            <person name="Kohn T."/>
            <person name="Peeters S.H."/>
            <person name="Heuer A."/>
            <person name="Rast P."/>
            <person name="Oberbeckmann S."/>
            <person name="Bunk B."/>
            <person name="Jeske O."/>
            <person name="Meyerdierks A."/>
            <person name="Storesund J.E."/>
            <person name="Kallscheuer N."/>
            <person name="Luecker S."/>
            <person name="Lage O.M."/>
            <person name="Pohl T."/>
            <person name="Merkel B.J."/>
            <person name="Hornburger P."/>
            <person name="Mueller R.-W."/>
            <person name="Bruemmer F."/>
            <person name="Labrenz M."/>
            <person name="Spormann A.M."/>
            <person name="Op Den Camp H."/>
            <person name="Overmann J."/>
            <person name="Amann R."/>
            <person name="Jetten M.S.M."/>
            <person name="Mascher T."/>
            <person name="Medema M.H."/>
            <person name="Devos D.P."/>
            <person name="Kaster A.-K."/>
            <person name="Ovreas L."/>
            <person name="Rohde M."/>
            <person name="Galperin M.Y."/>
            <person name="Jogler C."/>
        </authorList>
    </citation>
    <scope>NUCLEOTIDE SEQUENCE [LARGE SCALE GENOMIC DNA]</scope>
    <source>
        <strain evidence="4 5">Poly59</strain>
    </source>
</reference>
<dbReference type="InterPro" id="IPR006675">
    <property type="entry name" value="HDIG_dom"/>
</dbReference>
<dbReference type="Proteomes" id="UP000317977">
    <property type="component" value="Unassembled WGS sequence"/>
</dbReference>
<sequence>MNMLHSIATTEVKTSILFVDDEVNVLSGLRRMLRGQRGVWDMHFAGGGQEALDLLATQPVDVIVSDMRMPGIDGAELLTRVSKQYPHTIRLVLSGQSEHEKIFRAIGPAHQFMSKPCEPDLLIKTVQRACGLQHQLHDEKLQQITSKIDSLPSLPRVYRELVQELESDDTSLDRVADVIGSDLAMSAKVLQLVNSSFFGLPHHVESPKHAVSMLGLNIIRPLALSASAFGEFKDPNLAGFSLEDSVNHGLAVAIAARKIAQQETSDIEVVDDAFIAGMMHDIGKMILAVHLTDPYRLAIAMAEKESIPLWQAELSVFGTTHAAVGAHLLGLWGLPNPIVEAVAFHHQPSATNIECTEFSPVAAVHAANAICGQGCDKFPGANCSVDGLCLDREYLSSLGRMDKVAGWIDLLRPEAVS</sequence>
<dbReference type="SUPFAM" id="SSF52172">
    <property type="entry name" value="CheY-like"/>
    <property type="match status" value="1"/>
</dbReference>
<dbReference type="InterPro" id="IPR013976">
    <property type="entry name" value="HDOD"/>
</dbReference>
<evidence type="ECO:0000256" key="1">
    <source>
        <dbReference type="PROSITE-ProRule" id="PRU00169"/>
    </source>
</evidence>
<accession>A0A5C6EGK8</accession>
<dbReference type="InterPro" id="IPR052340">
    <property type="entry name" value="RNase_Y/CdgJ"/>
</dbReference>
<dbReference type="CDD" id="cd17569">
    <property type="entry name" value="REC_HupR-like"/>
    <property type="match status" value="1"/>
</dbReference>
<feature type="domain" description="HDOD" evidence="3">
    <location>
        <begin position="151"/>
        <end position="348"/>
    </location>
</feature>
<organism evidence="4 5">
    <name type="scientific">Rubripirellula reticaptiva</name>
    <dbReference type="NCBI Taxonomy" id="2528013"/>
    <lineage>
        <taxon>Bacteria</taxon>
        <taxon>Pseudomonadati</taxon>
        <taxon>Planctomycetota</taxon>
        <taxon>Planctomycetia</taxon>
        <taxon>Pirellulales</taxon>
        <taxon>Pirellulaceae</taxon>
        <taxon>Rubripirellula</taxon>
    </lineage>
</organism>
<keyword evidence="5" id="KW-1185">Reference proteome</keyword>
<dbReference type="SMART" id="SM00448">
    <property type="entry name" value="REC"/>
    <property type="match status" value="1"/>
</dbReference>
<dbReference type="PANTHER" id="PTHR33525:SF3">
    <property type="entry name" value="RIBONUCLEASE Y"/>
    <property type="match status" value="1"/>
</dbReference>
<evidence type="ECO:0000259" key="3">
    <source>
        <dbReference type="PROSITE" id="PS51833"/>
    </source>
</evidence>
<dbReference type="Pfam" id="PF08668">
    <property type="entry name" value="HDOD"/>
    <property type="match status" value="1"/>
</dbReference>
<name>A0A5C6EGK8_9BACT</name>
<dbReference type="PROSITE" id="PS50110">
    <property type="entry name" value="RESPONSE_REGULATORY"/>
    <property type="match status" value="1"/>
</dbReference>
<dbReference type="PIRSF" id="PIRSF036883">
    <property type="entry name" value="RR_HD-GYP_mod"/>
    <property type="match status" value="1"/>
</dbReference>
<dbReference type="EMBL" id="SJPX01000005">
    <property type="protein sequence ID" value="TWU47670.1"/>
    <property type="molecule type" value="Genomic_DNA"/>
</dbReference>
<dbReference type="PROSITE" id="PS51833">
    <property type="entry name" value="HDOD"/>
    <property type="match status" value="1"/>
</dbReference>
<dbReference type="GO" id="GO:0000160">
    <property type="term" value="P:phosphorelay signal transduction system"/>
    <property type="evidence" value="ECO:0007669"/>
    <property type="project" value="InterPro"/>
</dbReference>
<dbReference type="PANTHER" id="PTHR33525">
    <property type="match status" value="1"/>
</dbReference>
<dbReference type="InterPro" id="IPR003607">
    <property type="entry name" value="HD/PDEase_dom"/>
</dbReference>
<comment type="caution">
    <text evidence="4">The sequence shown here is derived from an EMBL/GenBank/DDBJ whole genome shotgun (WGS) entry which is preliminary data.</text>
</comment>
<keyword evidence="1" id="KW-0597">Phosphoprotein</keyword>
<dbReference type="RefSeq" id="WP_146536149.1">
    <property type="nucleotide sequence ID" value="NZ_SJPX01000005.1"/>
</dbReference>
<dbReference type="InterPro" id="IPR014626">
    <property type="entry name" value="Sig_transdc_resp-reg_put"/>
</dbReference>
<dbReference type="Gene3D" id="1.10.3210.10">
    <property type="entry name" value="Hypothetical protein af1432"/>
    <property type="match status" value="1"/>
</dbReference>